<dbReference type="AlphaFoldDB" id="A0A9N8JJV5"/>
<evidence type="ECO:0000313" key="1">
    <source>
        <dbReference type="EMBL" id="CAD0086965.1"/>
    </source>
</evidence>
<dbReference type="Pfam" id="PF04525">
    <property type="entry name" value="LOR"/>
    <property type="match status" value="1"/>
</dbReference>
<evidence type="ECO:0000313" key="2">
    <source>
        <dbReference type="Proteomes" id="UP000716446"/>
    </source>
</evidence>
<keyword evidence="2" id="KW-1185">Reference proteome</keyword>
<dbReference type="Proteomes" id="UP000716446">
    <property type="component" value="Unassembled WGS sequence"/>
</dbReference>
<dbReference type="EMBL" id="CAIJEN010000005">
    <property type="protein sequence ID" value="CAD0086965.1"/>
    <property type="molecule type" value="Genomic_DNA"/>
</dbReference>
<protein>
    <submittedName>
        <fullName evidence="1">Uncharacterized protein</fullName>
    </submittedName>
</protein>
<accession>A0A9N8JJV5</accession>
<dbReference type="InterPro" id="IPR007612">
    <property type="entry name" value="LOR"/>
</dbReference>
<organism evidence="1 2">
    <name type="scientific">Aureobasidium vineae</name>
    <dbReference type="NCBI Taxonomy" id="2773715"/>
    <lineage>
        <taxon>Eukaryota</taxon>
        <taxon>Fungi</taxon>
        <taxon>Dikarya</taxon>
        <taxon>Ascomycota</taxon>
        <taxon>Pezizomycotina</taxon>
        <taxon>Dothideomycetes</taxon>
        <taxon>Dothideomycetidae</taxon>
        <taxon>Dothideales</taxon>
        <taxon>Saccotheciaceae</taxon>
        <taxon>Aureobasidium</taxon>
    </lineage>
</organism>
<reference evidence="1" key="1">
    <citation type="submission" date="2020-06" db="EMBL/GenBank/DDBJ databases">
        <authorList>
            <person name="Onetto C."/>
        </authorList>
    </citation>
    <scope>NUCLEOTIDE SEQUENCE</scope>
</reference>
<gene>
    <name evidence="1" type="ORF">AWRI4619_LOCUS4385</name>
</gene>
<name>A0A9N8JJV5_9PEZI</name>
<comment type="caution">
    <text evidence="1">The sequence shown here is derived from an EMBL/GenBank/DDBJ whole genome shotgun (WGS) entry which is preliminary data.</text>
</comment>
<sequence>MAATTLDPLPSPIGDAGVVTPGSYTSTESVTKMFTLRSQSRWRATNLIVRDINDLVLFRLNHNTTVQGVGCKWTVQLPNGTDEKSVVSSNSSKTLKGIGYRSIGSSDSSKSWSWKTGIDLSIENLVGDGKPITLKIRQPKSHLDLSYHVLADEKLVARITKEKAGARSIYPSWEIEVAQGFDMALAFVIGRILVWHPLIRAPAGGGGDTAAASLQTTSLLLLTTANMMLLV</sequence>
<proteinExistence type="predicted"/>